<accession>A0A450V1I4</accession>
<sequence>MNKRRLISFDWALKRLLRSKANHEILEGFLSELLREDIEILEILEGEGNREHARDKSNRVDMKVRNQKQEVILIEVQYEREFDYLQRILFGTAKAITEHLSKSERYENVIKVISVNILYFDLGHGEDYIYHGKTQFRGIHYHDELRLSHKQQKLFGKQYPHQLYPEYYLLKIDRFDDIARDPLDEWVYFLKNQEIKEEFRARGLKKAKEVLDIMNLPEEEQGFYDWHMEEMRYQASMIHSSFVDGQMEGEKKGMEEGIKKGMEEGIKKGIDEGIEKEKLEMARIMRETGEPMEKIVQYTRLTPQEIEKLVR</sequence>
<evidence type="ECO:0008006" key="2">
    <source>
        <dbReference type="Google" id="ProtNLM"/>
    </source>
</evidence>
<dbReference type="PANTHER" id="PTHR41317">
    <property type="entry name" value="PD-(D_E)XK NUCLEASE FAMILY TRANSPOSASE"/>
    <property type="match status" value="1"/>
</dbReference>
<dbReference type="Pfam" id="PF12784">
    <property type="entry name" value="PDDEXK_2"/>
    <property type="match status" value="1"/>
</dbReference>
<gene>
    <name evidence="1" type="ORF">BECKLFY1418B_GA0070995_11261</name>
</gene>
<name>A0A450V1I4_9GAMM</name>
<evidence type="ECO:0000313" key="1">
    <source>
        <dbReference type="EMBL" id="VFJ98680.1"/>
    </source>
</evidence>
<organism evidence="1">
    <name type="scientific">Candidatus Kentrum sp. LFY</name>
    <dbReference type="NCBI Taxonomy" id="2126342"/>
    <lineage>
        <taxon>Bacteria</taxon>
        <taxon>Pseudomonadati</taxon>
        <taxon>Pseudomonadota</taxon>
        <taxon>Gammaproteobacteria</taxon>
        <taxon>Candidatus Kentrum</taxon>
    </lineage>
</organism>
<reference evidence="1" key="1">
    <citation type="submission" date="2019-02" db="EMBL/GenBank/DDBJ databases">
        <authorList>
            <person name="Gruber-Vodicka R. H."/>
            <person name="Seah K. B. B."/>
        </authorList>
    </citation>
    <scope>NUCLEOTIDE SEQUENCE</scope>
    <source>
        <strain evidence="1">BECK_M7</strain>
    </source>
</reference>
<dbReference type="EMBL" id="CAADFF010000126">
    <property type="protein sequence ID" value="VFJ98680.1"/>
    <property type="molecule type" value="Genomic_DNA"/>
</dbReference>
<dbReference type="PANTHER" id="PTHR41317:SF1">
    <property type="entry name" value="PD-(D_E)XK NUCLEASE FAMILY TRANSPOSASE"/>
    <property type="match status" value="1"/>
</dbReference>
<dbReference type="AlphaFoldDB" id="A0A450V1I4"/>
<protein>
    <recommendedName>
        <fullName evidence="2">Rpn family recombination-promoting nuclease/putative transposase</fullName>
    </recommendedName>
</protein>
<dbReference type="InterPro" id="IPR010106">
    <property type="entry name" value="RpnA"/>
</dbReference>
<proteinExistence type="predicted"/>
<dbReference type="NCBIfam" id="TIGR01784">
    <property type="entry name" value="T_den_put_tspse"/>
    <property type="match status" value="1"/>
</dbReference>